<evidence type="ECO:0000313" key="1">
    <source>
        <dbReference type="EMBL" id="JAE10389.1"/>
    </source>
</evidence>
<name>A0A0A9FGM8_ARUDO</name>
<dbReference type="EMBL" id="GBRH01187507">
    <property type="protein sequence ID" value="JAE10389.1"/>
    <property type="molecule type" value="Transcribed_RNA"/>
</dbReference>
<sequence>MVNTYKNSETRKKSWTRIQ</sequence>
<protein>
    <submittedName>
        <fullName evidence="1">Uncharacterized protein</fullName>
    </submittedName>
</protein>
<dbReference type="AlphaFoldDB" id="A0A0A9FGM8"/>
<reference evidence="1" key="1">
    <citation type="submission" date="2014-09" db="EMBL/GenBank/DDBJ databases">
        <authorList>
            <person name="Magalhaes I.L.F."/>
            <person name="Oliveira U."/>
            <person name="Santos F.R."/>
            <person name="Vidigal T.H.D.A."/>
            <person name="Brescovit A.D."/>
            <person name="Santos A.J."/>
        </authorList>
    </citation>
    <scope>NUCLEOTIDE SEQUENCE</scope>
    <source>
        <tissue evidence="1">Shoot tissue taken approximately 20 cm above the soil surface</tissue>
    </source>
</reference>
<reference evidence="1" key="2">
    <citation type="journal article" date="2015" name="Data Brief">
        <title>Shoot transcriptome of the giant reed, Arundo donax.</title>
        <authorList>
            <person name="Barrero R.A."/>
            <person name="Guerrero F.D."/>
            <person name="Moolhuijzen P."/>
            <person name="Goolsby J.A."/>
            <person name="Tidwell J."/>
            <person name="Bellgard S.E."/>
            <person name="Bellgard M.I."/>
        </authorList>
    </citation>
    <scope>NUCLEOTIDE SEQUENCE</scope>
    <source>
        <tissue evidence="1">Shoot tissue taken approximately 20 cm above the soil surface</tissue>
    </source>
</reference>
<accession>A0A0A9FGM8</accession>
<organism evidence="1">
    <name type="scientific">Arundo donax</name>
    <name type="common">Giant reed</name>
    <name type="synonym">Donax arundinaceus</name>
    <dbReference type="NCBI Taxonomy" id="35708"/>
    <lineage>
        <taxon>Eukaryota</taxon>
        <taxon>Viridiplantae</taxon>
        <taxon>Streptophyta</taxon>
        <taxon>Embryophyta</taxon>
        <taxon>Tracheophyta</taxon>
        <taxon>Spermatophyta</taxon>
        <taxon>Magnoliopsida</taxon>
        <taxon>Liliopsida</taxon>
        <taxon>Poales</taxon>
        <taxon>Poaceae</taxon>
        <taxon>PACMAD clade</taxon>
        <taxon>Arundinoideae</taxon>
        <taxon>Arundineae</taxon>
        <taxon>Arundo</taxon>
    </lineage>
</organism>
<proteinExistence type="predicted"/>